<feature type="transmembrane region" description="Helical" evidence="5">
    <location>
        <begin position="84"/>
        <end position="100"/>
    </location>
</feature>
<evidence type="ECO:0008006" key="8">
    <source>
        <dbReference type="Google" id="ProtNLM"/>
    </source>
</evidence>
<reference evidence="6 7" key="1">
    <citation type="journal article" date="2018" name="Genome Announc.">
        <title>Draft Genome Sequence of Lactococcus sp. Strain NtB2 (JCM 32569), Isolated from the Gut of the Higher Termite Nasutitermes takasagoensis.</title>
        <authorList>
            <person name="Noda S."/>
            <person name="Aihara C."/>
            <person name="Yuki M."/>
            <person name="Ohkuma M."/>
        </authorList>
    </citation>
    <scope>NUCLEOTIDE SEQUENCE [LARGE SCALE GENOMIC DNA]</scope>
    <source>
        <strain evidence="6 7">NtB2</strain>
    </source>
</reference>
<organism evidence="6 7">
    <name type="scientific">Lactococcus termiticola</name>
    <dbReference type="NCBI Taxonomy" id="2169526"/>
    <lineage>
        <taxon>Bacteria</taxon>
        <taxon>Bacillati</taxon>
        <taxon>Bacillota</taxon>
        <taxon>Bacilli</taxon>
        <taxon>Lactobacillales</taxon>
        <taxon>Streptococcaceae</taxon>
        <taxon>Lactococcus</taxon>
    </lineage>
</organism>
<comment type="caution">
    <text evidence="6">The sequence shown here is derived from an EMBL/GenBank/DDBJ whole genome shotgun (WGS) entry which is preliminary data.</text>
</comment>
<dbReference type="Proteomes" id="UP000245021">
    <property type="component" value="Unassembled WGS sequence"/>
</dbReference>
<sequence>MKKQEKLDLDLFETKEEEADFRAFFDDVLKKIPKKYAVIVKNSLAKTSKQAEAFVKSRAEQFDKIFDDFLKDLDRDSRKKAHKIIHFASVTAAIVGFTPLPFADALLLVPIQLVMMTRLYAIFGESWSEGLTKSLAKEMVVVGLGRSAVGNLLKFIPAVGTIAGGVINASVASIITESLGWVTVKMLHDGEDIFDQIMSFRGQFNLLFSSLSKASKSKNKK</sequence>
<proteinExistence type="predicted"/>
<keyword evidence="3 5" id="KW-1133">Transmembrane helix</keyword>
<evidence type="ECO:0000256" key="5">
    <source>
        <dbReference type="SAM" id="Phobius"/>
    </source>
</evidence>
<gene>
    <name evidence="6" type="ORF">NtB2_01024</name>
</gene>
<dbReference type="OrthoDB" id="9255830at2"/>
<accession>A0A2R5HFQ5</accession>
<dbReference type="AlphaFoldDB" id="A0A2R5HFQ5"/>
<keyword evidence="4 5" id="KW-0472">Membrane</keyword>
<evidence type="ECO:0000256" key="3">
    <source>
        <dbReference type="ARBA" id="ARBA00022989"/>
    </source>
</evidence>
<dbReference type="Pfam" id="PF05128">
    <property type="entry name" value="DUF697"/>
    <property type="match status" value="1"/>
</dbReference>
<dbReference type="RefSeq" id="WP_109245854.1">
    <property type="nucleotide sequence ID" value="NZ_BFFO01000005.1"/>
</dbReference>
<keyword evidence="7" id="KW-1185">Reference proteome</keyword>
<name>A0A2R5HFQ5_9LACT</name>
<protein>
    <recommendedName>
        <fullName evidence="8">GTPase</fullName>
    </recommendedName>
</protein>
<evidence type="ECO:0000256" key="1">
    <source>
        <dbReference type="ARBA" id="ARBA00004141"/>
    </source>
</evidence>
<dbReference type="InterPro" id="IPR021147">
    <property type="entry name" value="DUF697"/>
</dbReference>
<keyword evidence="2 5" id="KW-0812">Transmembrane</keyword>
<evidence type="ECO:0000256" key="2">
    <source>
        <dbReference type="ARBA" id="ARBA00022692"/>
    </source>
</evidence>
<comment type="subcellular location">
    <subcellularLocation>
        <location evidence="1">Membrane</location>
        <topology evidence="1">Multi-pass membrane protein</topology>
    </subcellularLocation>
</comment>
<evidence type="ECO:0000256" key="4">
    <source>
        <dbReference type="ARBA" id="ARBA00023136"/>
    </source>
</evidence>
<dbReference type="EMBL" id="BFFO01000005">
    <property type="protein sequence ID" value="GBG96889.1"/>
    <property type="molecule type" value="Genomic_DNA"/>
</dbReference>
<evidence type="ECO:0000313" key="6">
    <source>
        <dbReference type="EMBL" id="GBG96889.1"/>
    </source>
</evidence>
<evidence type="ECO:0000313" key="7">
    <source>
        <dbReference type="Proteomes" id="UP000245021"/>
    </source>
</evidence>
<dbReference type="GO" id="GO:0016020">
    <property type="term" value="C:membrane"/>
    <property type="evidence" value="ECO:0007669"/>
    <property type="project" value="UniProtKB-SubCell"/>
</dbReference>